<dbReference type="InterPro" id="IPR018637">
    <property type="entry name" value="DUF2059"/>
</dbReference>
<keyword evidence="4" id="KW-1185">Reference proteome</keyword>
<comment type="caution">
    <text evidence="3">The sequence shown here is derived from an EMBL/GenBank/DDBJ whole genome shotgun (WGS) entry which is preliminary data.</text>
</comment>
<accession>A0A1C1YWN1</accession>
<name>A0A1C1YWN1_9HYPH</name>
<evidence type="ECO:0000259" key="2">
    <source>
        <dbReference type="Pfam" id="PF09832"/>
    </source>
</evidence>
<dbReference type="STRING" id="1480615.AWJ14_04020"/>
<organism evidence="3 4">
    <name type="scientific">Hoeflea olei</name>
    <dbReference type="NCBI Taxonomy" id="1480615"/>
    <lineage>
        <taxon>Bacteria</taxon>
        <taxon>Pseudomonadati</taxon>
        <taxon>Pseudomonadota</taxon>
        <taxon>Alphaproteobacteria</taxon>
        <taxon>Hyphomicrobiales</taxon>
        <taxon>Rhizobiaceae</taxon>
        <taxon>Hoeflea</taxon>
    </lineage>
</organism>
<evidence type="ECO:0000256" key="1">
    <source>
        <dbReference type="SAM" id="SignalP"/>
    </source>
</evidence>
<evidence type="ECO:0000313" key="3">
    <source>
        <dbReference type="EMBL" id="OCW57963.1"/>
    </source>
</evidence>
<dbReference type="AlphaFoldDB" id="A0A1C1YWN1"/>
<evidence type="ECO:0000313" key="4">
    <source>
        <dbReference type="Proteomes" id="UP000094795"/>
    </source>
</evidence>
<dbReference type="Pfam" id="PF09832">
    <property type="entry name" value="DUF2059"/>
    <property type="match status" value="1"/>
</dbReference>
<reference evidence="3 4" key="1">
    <citation type="submission" date="2015-12" db="EMBL/GenBank/DDBJ databases">
        <authorList>
            <person name="Shamseldin A."/>
            <person name="Moawad H."/>
            <person name="Abd El-Rahim W.M."/>
            <person name="Sadowsky M.J."/>
        </authorList>
    </citation>
    <scope>NUCLEOTIDE SEQUENCE [LARGE SCALE GENOMIC DNA]</scope>
    <source>
        <strain evidence="3 4">JC234</strain>
    </source>
</reference>
<feature type="signal peptide" evidence="1">
    <location>
        <begin position="1"/>
        <end position="29"/>
    </location>
</feature>
<dbReference type="RefSeq" id="WP_066178455.1">
    <property type="nucleotide sequence ID" value="NZ_LQZT01000012.1"/>
</dbReference>
<gene>
    <name evidence="3" type="ORF">AWJ14_04020</name>
</gene>
<protein>
    <recommendedName>
        <fullName evidence="2">DUF2059 domain-containing protein</fullName>
    </recommendedName>
</protein>
<feature type="domain" description="DUF2059" evidence="2">
    <location>
        <begin position="96"/>
        <end position="153"/>
    </location>
</feature>
<proteinExistence type="predicted"/>
<sequence>MTIFTGLKRFGAGLIVASSLVIAGHSALAQDISDDHIAAARAAIAALKSTDQFDAVIPAAAEQLKVELIRSNADLQEVISATIDEEALKIVPRRADLEKEAAQIYAKAFTKEELQAIADFYNSGPGKKLIDNGPLVTRELIKSAEIWSSGIARDLAQNVNQALQEKIGARPKVGDEEVMPKN</sequence>
<dbReference type="EMBL" id="LQZT01000012">
    <property type="protein sequence ID" value="OCW57963.1"/>
    <property type="molecule type" value="Genomic_DNA"/>
</dbReference>
<feature type="chain" id="PRO_5008656430" description="DUF2059 domain-containing protein" evidence="1">
    <location>
        <begin position="30"/>
        <end position="182"/>
    </location>
</feature>
<keyword evidence="1" id="KW-0732">Signal</keyword>
<dbReference type="OrthoDB" id="5510290at2"/>
<dbReference type="Proteomes" id="UP000094795">
    <property type="component" value="Unassembled WGS sequence"/>
</dbReference>